<reference evidence="4" key="1">
    <citation type="journal article" date="2021" name="Nat. Commun.">
        <title>Connecting structure to function with the recovery of over 1000 high-quality metagenome-assembled genomes from activated sludge using long-read sequencing.</title>
        <authorList>
            <person name="Singleton C.M."/>
            <person name="Petriglieri F."/>
            <person name="Kristensen J.M."/>
            <person name="Kirkegaard R.H."/>
            <person name="Michaelsen T.Y."/>
            <person name="Andersen M.H."/>
            <person name="Kondrotaite Z."/>
            <person name="Karst S.M."/>
            <person name="Dueholm M.S."/>
            <person name="Nielsen P.H."/>
            <person name="Albertsen M."/>
        </authorList>
    </citation>
    <scope>NUCLEOTIDE SEQUENCE [LARGE SCALE GENOMIC DNA]</scope>
</reference>
<feature type="domain" description="DUF4384" evidence="2">
    <location>
        <begin position="392"/>
        <end position="467"/>
    </location>
</feature>
<accession>A0A9D7E6J3</accession>
<name>A0A9D7E6J3_9PROT</name>
<evidence type="ECO:0000259" key="2">
    <source>
        <dbReference type="Pfam" id="PF14326"/>
    </source>
</evidence>
<feature type="signal peptide" evidence="1">
    <location>
        <begin position="1"/>
        <end position="26"/>
    </location>
</feature>
<dbReference type="Pfam" id="PF14326">
    <property type="entry name" value="DUF4384"/>
    <property type="match status" value="1"/>
</dbReference>
<organism evidence="3 4">
    <name type="scientific">Candidatus Methylophosphatis roskildensis</name>
    <dbReference type="NCBI Taxonomy" id="2899263"/>
    <lineage>
        <taxon>Bacteria</taxon>
        <taxon>Pseudomonadati</taxon>
        <taxon>Pseudomonadota</taxon>
        <taxon>Betaproteobacteria</taxon>
        <taxon>Nitrosomonadales</taxon>
        <taxon>Sterolibacteriaceae</taxon>
        <taxon>Candidatus Methylophosphatis</taxon>
    </lineage>
</organism>
<protein>
    <submittedName>
        <fullName evidence="3">DUF4384 domain-containing protein</fullName>
    </submittedName>
</protein>
<dbReference type="PROSITE" id="PS51257">
    <property type="entry name" value="PROKAR_LIPOPROTEIN"/>
    <property type="match status" value="1"/>
</dbReference>
<proteinExistence type="predicted"/>
<dbReference type="EMBL" id="JADJEV010000005">
    <property type="protein sequence ID" value="MBK6974929.1"/>
    <property type="molecule type" value="Genomic_DNA"/>
</dbReference>
<feature type="chain" id="PRO_5039633224" evidence="1">
    <location>
        <begin position="27"/>
        <end position="515"/>
    </location>
</feature>
<evidence type="ECO:0000313" key="3">
    <source>
        <dbReference type="EMBL" id="MBK6974929.1"/>
    </source>
</evidence>
<dbReference type="Proteomes" id="UP000807785">
    <property type="component" value="Unassembled WGS sequence"/>
</dbReference>
<keyword evidence="1" id="KW-0732">Signal</keyword>
<dbReference type="AlphaFoldDB" id="A0A9D7E6J3"/>
<gene>
    <name evidence="3" type="ORF">IPH26_19020</name>
</gene>
<evidence type="ECO:0000313" key="4">
    <source>
        <dbReference type="Proteomes" id="UP000807785"/>
    </source>
</evidence>
<comment type="caution">
    <text evidence="3">The sequence shown here is derived from an EMBL/GenBank/DDBJ whole genome shotgun (WGS) entry which is preliminary data.</text>
</comment>
<dbReference type="Gene3D" id="3.40.50.10610">
    <property type="entry name" value="ABC-type transport auxiliary lipoprotein component"/>
    <property type="match status" value="1"/>
</dbReference>
<evidence type="ECO:0000256" key="1">
    <source>
        <dbReference type="SAM" id="SignalP"/>
    </source>
</evidence>
<dbReference type="InterPro" id="IPR025493">
    <property type="entry name" value="DUF4384"/>
</dbReference>
<sequence>MRVQSAGAGRALIAAAAAVFTLAGCAAAVKEETMKAAEEVRVGPEAPPFRTITNFSHALRCMDNYMITFGVRDLSVLVEDLTDQTKKVSAGTRDMLISAVSDMTKRSRAVRLVAYGQDSSNAIGFLQQAESKSAYSLIPQFDIKGSISQFDESVAKKETSFGVSLGEILNYGRANTGAANVIGVDLTVLDTADLSVVPGVTSRNGVLIFKQGKGVDADAQYRKFGINFSASLAKSEGNGQALRNLIELSVVELFGKLTNTPYWSCLGADPTSEAVKTEISDWYYTMSRDAEFMIGYFQYQFSLRGIYNGPVDGKSNPKLAEAIELYRGTVGLPVNAKIDLELFSNYLNAEHAKLQATFAATKAAAKPVAEAPTEPIKLAINATAKSGAKFGRGESIGLIVQPDRDAFVYCYLRDEKNKLQRFFPNRFSRNAMVSAKDPLLLPGNMRFEIAASAKGVAETVMCFATPDEALNALPEQFKAPDFEPLANASFDQIRTAFATVAGKEMGEAQFKIDVQ</sequence>